<sequence>MEEEEELETEEPVKVVGRCDVDRCIAKLHTRGLWVLIMVLLGTFEVFINWMNALQLSKVDIEYGLITGPAPHTAWIFLIAFSVISTVFFIPEMANTFSVFCYDGATMVSLIYELVFTLAFKHVPLNALNYYIALCRGQYFTVLQTFCSTSHILYVFVRLLWYAHMEGKILRTSDGSKVRNALFLVCCALFATSMAMPIMCWRSRPSSHLTDALVQNASLFLFNNDNFDVARLPNYDVSQLVLDEGRDFRHPSLIPSLLQVTNAGPSGVKATFQCRPHMNVTFSPQECRNSTSLMFRFVYQKKIAACPYGTIRYNFATVTKGQNLPPNGTCVEAEKEISWSLYYLYVMPQVRGRKTRIVVDRPWTRTCISPTPWYDKRIHVCP</sequence>
<feature type="transmembrane region" description="Helical" evidence="1">
    <location>
        <begin position="72"/>
        <end position="90"/>
    </location>
</feature>
<keyword evidence="3" id="KW-1185">Reference proteome</keyword>
<feature type="transmembrane region" description="Helical" evidence="1">
    <location>
        <begin position="139"/>
        <end position="161"/>
    </location>
</feature>
<organism evidence="2 3">
    <name type="scientific">Ridgeia piscesae</name>
    <name type="common">Tubeworm</name>
    <dbReference type="NCBI Taxonomy" id="27915"/>
    <lineage>
        <taxon>Eukaryota</taxon>
        <taxon>Metazoa</taxon>
        <taxon>Spiralia</taxon>
        <taxon>Lophotrochozoa</taxon>
        <taxon>Annelida</taxon>
        <taxon>Polychaeta</taxon>
        <taxon>Sedentaria</taxon>
        <taxon>Canalipalpata</taxon>
        <taxon>Sabellida</taxon>
        <taxon>Siboglinidae</taxon>
        <taxon>Ridgeia</taxon>
    </lineage>
</organism>
<evidence type="ECO:0000313" key="2">
    <source>
        <dbReference type="EMBL" id="KAK2183697.1"/>
    </source>
</evidence>
<keyword evidence="1" id="KW-0812">Transmembrane</keyword>
<name>A0AAD9NUV4_RIDPI</name>
<evidence type="ECO:0000313" key="3">
    <source>
        <dbReference type="Proteomes" id="UP001209878"/>
    </source>
</evidence>
<evidence type="ECO:0000256" key="1">
    <source>
        <dbReference type="SAM" id="Phobius"/>
    </source>
</evidence>
<protein>
    <submittedName>
        <fullName evidence="2">Uncharacterized protein</fullName>
    </submittedName>
</protein>
<reference evidence="2" key="1">
    <citation type="journal article" date="2023" name="Mol. Biol. Evol.">
        <title>Third-Generation Sequencing Reveals the Adaptive Role of the Epigenome in Three Deep-Sea Polychaetes.</title>
        <authorList>
            <person name="Perez M."/>
            <person name="Aroh O."/>
            <person name="Sun Y."/>
            <person name="Lan Y."/>
            <person name="Juniper S.K."/>
            <person name="Young C.R."/>
            <person name="Angers B."/>
            <person name="Qian P.Y."/>
        </authorList>
    </citation>
    <scope>NUCLEOTIDE SEQUENCE</scope>
    <source>
        <strain evidence="2">R07B-5</strain>
    </source>
</reference>
<keyword evidence="1" id="KW-1133">Transmembrane helix</keyword>
<dbReference type="EMBL" id="JAODUO010000299">
    <property type="protein sequence ID" value="KAK2183697.1"/>
    <property type="molecule type" value="Genomic_DNA"/>
</dbReference>
<proteinExistence type="predicted"/>
<dbReference type="Proteomes" id="UP001209878">
    <property type="component" value="Unassembled WGS sequence"/>
</dbReference>
<gene>
    <name evidence="2" type="ORF">NP493_299g01000</name>
</gene>
<feature type="transmembrane region" description="Helical" evidence="1">
    <location>
        <begin position="97"/>
        <end position="119"/>
    </location>
</feature>
<comment type="caution">
    <text evidence="2">The sequence shown here is derived from an EMBL/GenBank/DDBJ whole genome shotgun (WGS) entry which is preliminary data.</text>
</comment>
<feature type="transmembrane region" description="Helical" evidence="1">
    <location>
        <begin position="33"/>
        <end position="52"/>
    </location>
</feature>
<dbReference type="AlphaFoldDB" id="A0AAD9NUV4"/>
<keyword evidence="1" id="KW-0472">Membrane</keyword>
<accession>A0AAD9NUV4</accession>
<feature type="transmembrane region" description="Helical" evidence="1">
    <location>
        <begin position="181"/>
        <end position="199"/>
    </location>
</feature>